<dbReference type="NCBIfam" id="TIGR00756">
    <property type="entry name" value="PPR"/>
    <property type="match status" value="5"/>
</dbReference>
<evidence type="ECO:0000256" key="2">
    <source>
        <dbReference type="PROSITE-ProRule" id="PRU00708"/>
    </source>
</evidence>
<keyword evidence="1" id="KW-0677">Repeat</keyword>
<organism evidence="3 4">
    <name type="scientific">Cardamine amara subsp. amara</name>
    <dbReference type="NCBI Taxonomy" id="228776"/>
    <lineage>
        <taxon>Eukaryota</taxon>
        <taxon>Viridiplantae</taxon>
        <taxon>Streptophyta</taxon>
        <taxon>Embryophyta</taxon>
        <taxon>Tracheophyta</taxon>
        <taxon>Spermatophyta</taxon>
        <taxon>Magnoliopsida</taxon>
        <taxon>eudicotyledons</taxon>
        <taxon>Gunneridae</taxon>
        <taxon>Pentapetalae</taxon>
        <taxon>rosids</taxon>
        <taxon>malvids</taxon>
        <taxon>Brassicales</taxon>
        <taxon>Brassicaceae</taxon>
        <taxon>Cardamineae</taxon>
        <taxon>Cardamine</taxon>
    </lineage>
</organism>
<protein>
    <submittedName>
        <fullName evidence="3">Pentatricopeptide repeat-containing protein</fullName>
    </submittedName>
</protein>
<dbReference type="Pfam" id="PF01535">
    <property type="entry name" value="PPR"/>
    <property type="match status" value="5"/>
</dbReference>
<feature type="repeat" description="PPR" evidence="2">
    <location>
        <begin position="81"/>
        <end position="115"/>
    </location>
</feature>
<feature type="repeat" description="PPR" evidence="2">
    <location>
        <begin position="182"/>
        <end position="216"/>
    </location>
</feature>
<dbReference type="PANTHER" id="PTHR47926">
    <property type="entry name" value="PENTATRICOPEPTIDE REPEAT-CONTAINING PROTEIN"/>
    <property type="match status" value="1"/>
</dbReference>
<evidence type="ECO:0000256" key="1">
    <source>
        <dbReference type="ARBA" id="ARBA00022737"/>
    </source>
</evidence>
<dbReference type="FunFam" id="1.25.40.10:FF:001383">
    <property type="entry name" value="Pentatricopeptide repeat-containing protein mitochondrial"/>
    <property type="match status" value="1"/>
</dbReference>
<feature type="repeat" description="PPR" evidence="2">
    <location>
        <begin position="353"/>
        <end position="387"/>
    </location>
</feature>
<dbReference type="FunFam" id="1.25.40.10:FF:001921">
    <property type="entry name" value="Pentatricopeptide repeat-containing protein mitochondrial"/>
    <property type="match status" value="1"/>
</dbReference>
<gene>
    <name evidence="3" type="ORF">V5N11_007991</name>
</gene>
<dbReference type="Gene3D" id="1.25.40.10">
    <property type="entry name" value="Tetratricopeptide repeat domain"/>
    <property type="match status" value="3"/>
</dbReference>
<accession>A0ABD1AYH8</accession>
<evidence type="ECO:0000313" key="4">
    <source>
        <dbReference type="Proteomes" id="UP001558713"/>
    </source>
</evidence>
<dbReference type="Proteomes" id="UP001558713">
    <property type="component" value="Unassembled WGS sequence"/>
</dbReference>
<name>A0ABD1AYH8_CARAN</name>
<feature type="repeat" description="PPR" evidence="2">
    <location>
        <begin position="252"/>
        <end position="286"/>
    </location>
</feature>
<dbReference type="InterPro" id="IPR011990">
    <property type="entry name" value="TPR-like_helical_dom_sf"/>
</dbReference>
<dbReference type="FunFam" id="1.25.40.10:FF:000343">
    <property type="entry name" value="Pentatricopeptide repeat-containing protein At3g58590"/>
    <property type="match status" value="1"/>
</dbReference>
<proteinExistence type="predicted"/>
<dbReference type="Pfam" id="PF13041">
    <property type="entry name" value="PPR_2"/>
    <property type="match status" value="3"/>
</dbReference>
<keyword evidence="4" id="KW-1185">Reference proteome</keyword>
<dbReference type="InterPro" id="IPR046960">
    <property type="entry name" value="PPR_At4g14850-like_plant"/>
</dbReference>
<comment type="caution">
    <text evidence="3">The sequence shown here is derived from an EMBL/GenBank/DDBJ whole genome shotgun (WGS) entry which is preliminary data.</text>
</comment>
<evidence type="ECO:0000313" key="3">
    <source>
        <dbReference type="EMBL" id="KAL1208509.1"/>
    </source>
</evidence>
<dbReference type="PROSITE" id="PS51375">
    <property type="entry name" value="PPR"/>
    <property type="match status" value="5"/>
</dbReference>
<dbReference type="InterPro" id="IPR046848">
    <property type="entry name" value="E_motif"/>
</dbReference>
<sequence>MNKFSIIPCSFRLLSIGSYAELIETNGRNRLLCGGRELHAHLVTSGFARLTRIAAKLVTFYVECGKVLDARKVFDEMPKRDISGWVVMIGACARNGYYQESLNIFRDMNKEGLKLDLFIVPSLLKASRNLLDQDFGKVIHCMVLKCSFESDAFIVSSLIDMYSKFGEVKNARKVFDGLAEQDLVVFNAMISGYANNSQSTEALNLVKDMKLLGIKPDIITWNALIAGFSHIGHEEKVCEILEMMCLDGHKPDVVSWTSIISGLVHNFQNEKAFGAFRQMLTHGLYPNSATITTLLPACTTLANIKHGKEIHGYSVVTGLEDQGFVRSALLDMYGKCGFISEAMILFRKATKKTIVTFNSMIFCYANHGLSDKAVELFNQMEATGEKLDHLTFTAILTACSHAGLTDLGQKLFLLMQNKYRLEPRLEHYACMVDLLGRAGKLVEAYEIIKSMRMKPDMFVWGALLGACRNHGNMELAKIAAEHLTELEPENSGTDLLLSSLYANAGSWESVVRVKKMIKKKKLRRFPGSSWVETV</sequence>
<dbReference type="InterPro" id="IPR002885">
    <property type="entry name" value="PPR_rpt"/>
</dbReference>
<dbReference type="PANTHER" id="PTHR47926:SF487">
    <property type="entry name" value="REPEAT (TPR)-LIKE SUPERFAMILY PROTEIN, PUTATIVE-RELATED"/>
    <property type="match status" value="1"/>
</dbReference>
<feature type="repeat" description="PPR" evidence="2">
    <location>
        <begin position="217"/>
        <end position="251"/>
    </location>
</feature>
<dbReference type="FunFam" id="1.25.40.10:FF:000090">
    <property type="entry name" value="Pentatricopeptide repeat-containing protein, chloroplastic"/>
    <property type="match status" value="1"/>
</dbReference>
<dbReference type="EMBL" id="JBANAX010000447">
    <property type="protein sequence ID" value="KAL1208509.1"/>
    <property type="molecule type" value="Genomic_DNA"/>
</dbReference>
<reference evidence="3 4" key="1">
    <citation type="submission" date="2024-04" db="EMBL/GenBank/DDBJ databases">
        <title>Genome assembly C_amara_ONT_v2.</title>
        <authorList>
            <person name="Yant L."/>
            <person name="Moore C."/>
            <person name="Slenker M."/>
        </authorList>
    </citation>
    <scope>NUCLEOTIDE SEQUENCE [LARGE SCALE GENOMIC DNA]</scope>
    <source>
        <tissue evidence="3">Leaf</tissue>
    </source>
</reference>
<dbReference type="AlphaFoldDB" id="A0ABD1AYH8"/>
<dbReference type="Pfam" id="PF20431">
    <property type="entry name" value="E_motif"/>
    <property type="match status" value="1"/>
</dbReference>